<reference evidence="7 8" key="1">
    <citation type="submission" date="2018-06" db="EMBL/GenBank/DDBJ databases">
        <authorList>
            <consortium name="Pathogen Informatics"/>
            <person name="Doyle S."/>
        </authorList>
    </citation>
    <scope>NUCLEOTIDE SEQUENCE [LARGE SCALE GENOMIC DNA]</scope>
    <source>
        <strain evidence="7 8">NCTC9836</strain>
    </source>
</reference>
<accession>A0A381J9I2</accession>
<dbReference type="Proteomes" id="UP000254664">
    <property type="component" value="Unassembled WGS sequence"/>
</dbReference>
<keyword evidence="1" id="KW-0004">4Fe-4S</keyword>
<keyword evidence="2" id="KW-0479">Metal-binding</keyword>
<dbReference type="InterPro" id="IPR017900">
    <property type="entry name" value="4Fe4S_Fe_S_CS"/>
</dbReference>
<feature type="domain" description="4Fe-4S ferredoxin-type" evidence="6">
    <location>
        <begin position="52"/>
        <end position="81"/>
    </location>
</feature>
<evidence type="ECO:0000256" key="1">
    <source>
        <dbReference type="ARBA" id="ARBA00022485"/>
    </source>
</evidence>
<protein>
    <submittedName>
        <fullName evidence="7">Fe-S oxidoreductase</fullName>
    </submittedName>
</protein>
<evidence type="ECO:0000259" key="6">
    <source>
        <dbReference type="PROSITE" id="PS51379"/>
    </source>
</evidence>
<keyword evidence="4" id="KW-0408">Iron</keyword>
<dbReference type="AlphaFoldDB" id="A0A381J9I2"/>
<evidence type="ECO:0000313" key="7">
    <source>
        <dbReference type="EMBL" id="SUY47378.1"/>
    </source>
</evidence>
<dbReference type="InterPro" id="IPR009051">
    <property type="entry name" value="Helical_ferredxn"/>
</dbReference>
<dbReference type="Pfam" id="PF13183">
    <property type="entry name" value="Fer4_8"/>
    <property type="match status" value="1"/>
</dbReference>
<organism evidence="7 8">
    <name type="scientific">Clostridium putrefaciens</name>
    <dbReference type="NCBI Taxonomy" id="99675"/>
    <lineage>
        <taxon>Bacteria</taxon>
        <taxon>Bacillati</taxon>
        <taxon>Bacillota</taxon>
        <taxon>Clostridia</taxon>
        <taxon>Eubacteriales</taxon>
        <taxon>Clostridiaceae</taxon>
        <taxon>Clostridium</taxon>
    </lineage>
</organism>
<evidence type="ECO:0000256" key="2">
    <source>
        <dbReference type="ARBA" id="ARBA00022723"/>
    </source>
</evidence>
<keyword evidence="5" id="KW-0411">Iron-sulfur</keyword>
<dbReference type="PANTHER" id="PTHR43255:SF1">
    <property type="entry name" value="IRON-SULFUR-BINDING OXIDOREDUCTASE FADF-RELATED"/>
    <property type="match status" value="1"/>
</dbReference>
<evidence type="ECO:0000256" key="4">
    <source>
        <dbReference type="ARBA" id="ARBA00023004"/>
    </source>
</evidence>
<dbReference type="InterPro" id="IPR017896">
    <property type="entry name" value="4Fe4S_Fe-S-bd"/>
</dbReference>
<dbReference type="GO" id="GO:0051539">
    <property type="term" value="F:4 iron, 4 sulfur cluster binding"/>
    <property type="evidence" value="ECO:0007669"/>
    <property type="project" value="UniProtKB-KW"/>
</dbReference>
<dbReference type="Pfam" id="PF02754">
    <property type="entry name" value="CCG"/>
    <property type="match status" value="2"/>
</dbReference>
<keyword evidence="3" id="KW-0560">Oxidoreductase</keyword>
<dbReference type="SUPFAM" id="SSF46548">
    <property type="entry name" value="alpha-helical ferredoxin"/>
    <property type="match status" value="1"/>
</dbReference>
<dbReference type="Gene3D" id="1.10.1060.10">
    <property type="entry name" value="Alpha-helical ferredoxin"/>
    <property type="match status" value="1"/>
</dbReference>
<evidence type="ECO:0000256" key="3">
    <source>
        <dbReference type="ARBA" id="ARBA00023002"/>
    </source>
</evidence>
<name>A0A381J9I2_9CLOT</name>
<gene>
    <name evidence="7" type="ORF">NCTC9836_01709</name>
</gene>
<dbReference type="GO" id="GO:0016491">
    <property type="term" value="F:oxidoreductase activity"/>
    <property type="evidence" value="ECO:0007669"/>
    <property type="project" value="UniProtKB-KW"/>
</dbReference>
<dbReference type="GO" id="GO:0046872">
    <property type="term" value="F:metal ion binding"/>
    <property type="evidence" value="ECO:0007669"/>
    <property type="project" value="UniProtKB-KW"/>
</dbReference>
<evidence type="ECO:0000313" key="8">
    <source>
        <dbReference type="Proteomes" id="UP000254664"/>
    </source>
</evidence>
<evidence type="ECO:0000256" key="5">
    <source>
        <dbReference type="ARBA" id="ARBA00023014"/>
    </source>
</evidence>
<dbReference type="PANTHER" id="PTHR43255">
    <property type="entry name" value="IRON-SULFUR-BINDING OXIDOREDUCTASE FADF-RELATED-RELATED"/>
    <property type="match status" value="1"/>
</dbReference>
<proteinExistence type="predicted"/>
<dbReference type="InterPro" id="IPR051460">
    <property type="entry name" value="HdrC_iron-sulfur_subunit"/>
</dbReference>
<keyword evidence="8" id="KW-1185">Reference proteome</keyword>
<dbReference type="GO" id="GO:0005886">
    <property type="term" value="C:plasma membrane"/>
    <property type="evidence" value="ECO:0007669"/>
    <property type="project" value="TreeGrafter"/>
</dbReference>
<dbReference type="PROSITE" id="PS51379">
    <property type="entry name" value="4FE4S_FER_2"/>
    <property type="match status" value="2"/>
</dbReference>
<dbReference type="PROSITE" id="PS00198">
    <property type="entry name" value="4FE4S_FER_1"/>
    <property type="match status" value="2"/>
</dbReference>
<dbReference type="EMBL" id="UFWZ01000001">
    <property type="protein sequence ID" value="SUY47378.1"/>
    <property type="molecule type" value="Genomic_DNA"/>
</dbReference>
<dbReference type="InterPro" id="IPR004017">
    <property type="entry name" value="Cys_rich_dom"/>
</dbReference>
<dbReference type="RefSeq" id="WP_172556303.1">
    <property type="nucleotide sequence ID" value="NZ_UFWZ01000001.1"/>
</dbReference>
<sequence length="382" mass="43733">MGHIYLSKELQKDIEKSFQNCTDCKACMTNCPMLKAFCSSPKELLGKLSQNNEVEIIMPYSCAMCGWCSKVCPENINFKELFYDMRKEILKGNKRLRPSGYKVVKYHQKSSFSKMFTTYNRSTKEVLTKQKKRVFLPGCSLSSYSPNLVEKTYQNLKENFKNTDIILKCCGKPTYDMGDTDGFKKYFNSLDEDLRDMGAEEVVVACENCFITLNKNLTNIKVSSLWNIIAEIGVPQHLKGIYKGIDEIFYIHDPCSIREEEGIHNSIRSILDQLGIKSKEFKFSKSNTVCCGFGGMIAVTNNHVALEQMNKRAKEAKGEYIVSYCQSCVEAMNIGGGRSIHILDLLFNEEVIKNKNFIQVNKGSITKWKNRYELKKIINKMK</sequence>
<feature type="domain" description="4Fe-4S ferredoxin-type" evidence="6">
    <location>
        <begin position="12"/>
        <end position="42"/>
    </location>
</feature>